<dbReference type="SUPFAM" id="SSF52777">
    <property type="entry name" value="CoA-dependent acyltransferases"/>
    <property type="match status" value="1"/>
</dbReference>
<name>A0A3P8C4L1_9TREM</name>
<dbReference type="InterPro" id="IPR000542">
    <property type="entry name" value="Carn_acyl_trans"/>
</dbReference>
<evidence type="ECO:0000313" key="7">
    <source>
        <dbReference type="Proteomes" id="UP000277204"/>
    </source>
</evidence>
<evidence type="ECO:0000256" key="3">
    <source>
        <dbReference type="ARBA" id="ARBA00039091"/>
    </source>
</evidence>
<gene>
    <name evidence="6" type="ORF">SMRZ_LOCUS8106</name>
</gene>
<dbReference type="GO" id="GO:0043005">
    <property type="term" value="C:neuron projection"/>
    <property type="evidence" value="ECO:0007669"/>
    <property type="project" value="TreeGrafter"/>
</dbReference>
<evidence type="ECO:0000256" key="2">
    <source>
        <dbReference type="ARBA" id="ARBA00022979"/>
    </source>
</evidence>
<evidence type="ECO:0000256" key="4">
    <source>
        <dbReference type="ARBA" id="ARBA00040495"/>
    </source>
</evidence>
<dbReference type="GO" id="GO:0005737">
    <property type="term" value="C:cytoplasm"/>
    <property type="evidence" value="ECO:0007669"/>
    <property type="project" value="TreeGrafter"/>
</dbReference>
<accession>A0A3P8C4L1</accession>
<dbReference type="Proteomes" id="UP000277204">
    <property type="component" value="Unassembled WGS sequence"/>
</dbReference>
<feature type="domain" description="Choline/carnitine acyltransferase" evidence="5">
    <location>
        <begin position="72"/>
        <end position="128"/>
    </location>
</feature>
<dbReference type="GO" id="GO:0045202">
    <property type="term" value="C:synapse"/>
    <property type="evidence" value="ECO:0007669"/>
    <property type="project" value="GOC"/>
</dbReference>
<dbReference type="AlphaFoldDB" id="A0A3P8C4L1"/>
<dbReference type="PANTHER" id="PTHR22589:SF14">
    <property type="entry name" value="CHOLINE O-ACETYLTRANSFERASE"/>
    <property type="match status" value="1"/>
</dbReference>
<dbReference type="EMBL" id="UZAI01003424">
    <property type="protein sequence ID" value="VDO79665.1"/>
    <property type="molecule type" value="Genomic_DNA"/>
</dbReference>
<dbReference type="GO" id="GO:0004102">
    <property type="term" value="F:choline O-acetyltransferase activity"/>
    <property type="evidence" value="ECO:0007669"/>
    <property type="project" value="UniProtKB-EC"/>
</dbReference>
<dbReference type="EC" id="2.3.1.6" evidence="3"/>
<reference evidence="6 7" key="1">
    <citation type="submission" date="2018-11" db="EMBL/GenBank/DDBJ databases">
        <authorList>
            <consortium name="Pathogen Informatics"/>
        </authorList>
    </citation>
    <scope>NUCLEOTIDE SEQUENCE [LARGE SCALE GENOMIC DNA]</scope>
    <source>
        <strain evidence="6 7">Zambia</strain>
    </source>
</reference>
<evidence type="ECO:0000259" key="5">
    <source>
        <dbReference type="Pfam" id="PF00755"/>
    </source>
</evidence>
<dbReference type="Pfam" id="PF00755">
    <property type="entry name" value="Carn_acyltransf"/>
    <property type="match status" value="1"/>
</dbReference>
<protein>
    <recommendedName>
        <fullName evidence="4">Choline O-acetyltransferase</fullName>
        <ecNumber evidence="3">2.3.1.6</ecNumber>
    </recommendedName>
</protein>
<dbReference type="Gene3D" id="3.30.559.10">
    <property type="entry name" value="Chloramphenicol acetyltransferase-like domain"/>
    <property type="match status" value="1"/>
</dbReference>
<comment type="similarity">
    <text evidence="1">Belongs to the carnitine/choline acetyltransferase family.</text>
</comment>
<evidence type="ECO:0000256" key="1">
    <source>
        <dbReference type="ARBA" id="ARBA00005232"/>
    </source>
</evidence>
<sequence>MDDRFVLVCNYPEVDIHDLAPKGLEHRTLGLARERLTFRPLSQHLSVSNSNHSTILRDYPPLSSVSNCLTTDTVELHWSRLLAERALIADDLDLYILRYKQYGREFPKTVNMSPDSFIQLALQLAHFK</sequence>
<dbReference type="InterPro" id="IPR023213">
    <property type="entry name" value="CAT-like_dom_sf"/>
</dbReference>
<dbReference type="InterPro" id="IPR039551">
    <property type="entry name" value="Cho/carn_acyl_trans"/>
</dbReference>
<organism evidence="6 7">
    <name type="scientific">Schistosoma margrebowiei</name>
    <dbReference type="NCBI Taxonomy" id="48269"/>
    <lineage>
        <taxon>Eukaryota</taxon>
        <taxon>Metazoa</taxon>
        <taxon>Spiralia</taxon>
        <taxon>Lophotrochozoa</taxon>
        <taxon>Platyhelminthes</taxon>
        <taxon>Trematoda</taxon>
        <taxon>Digenea</taxon>
        <taxon>Strigeidida</taxon>
        <taxon>Schistosomatoidea</taxon>
        <taxon>Schistosomatidae</taxon>
        <taxon>Schistosoma</taxon>
    </lineage>
</organism>
<proteinExistence type="inferred from homology"/>
<keyword evidence="7" id="KW-1185">Reference proteome</keyword>
<evidence type="ECO:0000313" key="6">
    <source>
        <dbReference type="EMBL" id="VDO79665.1"/>
    </source>
</evidence>
<dbReference type="PANTHER" id="PTHR22589">
    <property type="entry name" value="CARNITINE O-ACYLTRANSFERASE"/>
    <property type="match status" value="1"/>
</dbReference>
<dbReference type="GO" id="GO:0008292">
    <property type="term" value="P:acetylcholine biosynthetic process"/>
    <property type="evidence" value="ECO:0007669"/>
    <property type="project" value="TreeGrafter"/>
</dbReference>
<dbReference type="GO" id="GO:0007274">
    <property type="term" value="P:neuromuscular synaptic transmission"/>
    <property type="evidence" value="ECO:0007669"/>
    <property type="project" value="TreeGrafter"/>
</dbReference>
<keyword evidence="2" id="KW-0530">Neurotransmitter biosynthesis</keyword>